<name>A0A2A7VZR2_9BACI</name>
<evidence type="ECO:0000313" key="1">
    <source>
        <dbReference type="EMBL" id="PEJ07578.1"/>
    </source>
</evidence>
<dbReference type="EMBL" id="NUEL01000022">
    <property type="protein sequence ID" value="PEJ07578.1"/>
    <property type="molecule type" value="Genomic_DNA"/>
</dbReference>
<sequence>MSRRRCIMKKIISSLLAFLMLFSFIGGTFAEAAENRLTDEELLNLDISETELNDDVLMYIDTINPDFDLATLLKQEEEISFEQSLLEQPEHIINEFEIQRNPVVIAALLRTVAQLIKKYGVPAYHLAQRMHERGISATQVYNAIAKGKKYHDPDHNSTVYHFGGVAVGKKGGTFTTTYKQKNPKTRWRPL</sequence>
<organism evidence="1 2">
    <name type="scientific">Bacillus wiedmannii</name>
    <dbReference type="NCBI Taxonomy" id="1890302"/>
    <lineage>
        <taxon>Bacteria</taxon>
        <taxon>Bacillati</taxon>
        <taxon>Bacillota</taxon>
        <taxon>Bacilli</taxon>
        <taxon>Bacillales</taxon>
        <taxon>Bacillaceae</taxon>
        <taxon>Bacillus</taxon>
        <taxon>Bacillus cereus group</taxon>
    </lineage>
</organism>
<comment type="caution">
    <text evidence="1">The sequence shown here is derived from an EMBL/GenBank/DDBJ whole genome shotgun (WGS) entry which is preliminary data.</text>
</comment>
<accession>A0A2A7VZR2</accession>
<gene>
    <name evidence="1" type="ORF">CN684_14905</name>
</gene>
<proteinExistence type="predicted"/>
<dbReference type="AlphaFoldDB" id="A0A2A7VZR2"/>
<dbReference type="Proteomes" id="UP000220045">
    <property type="component" value="Unassembled WGS sequence"/>
</dbReference>
<evidence type="ECO:0000313" key="2">
    <source>
        <dbReference type="Proteomes" id="UP000220045"/>
    </source>
</evidence>
<reference evidence="1 2" key="1">
    <citation type="submission" date="2017-09" db="EMBL/GenBank/DDBJ databases">
        <title>Large-scale bioinformatics analysis of Bacillus genomes uncovers conserved roles of natural products in bacterial physiology.</title>
        <authorList>
            <consortium name="Agbiome Team Llc"/>
            <person name="Bleich R.M."/>
            <person name="Grubbs K.J."/>
            <person name="Santa Maria K.C."/>
            <person name="Allen S.E."/>
            <person name="Farag S."/>
            <person name="Shank E.A."/>
            <person name="Bowers A."/>
        </authorList>
    </citation>
    <scope>NUCLEOTIDE SEQUENCE [LARGE SCALE GENOMIC DNA]</scope>
    <source>
        <strain evidence="1 2">AFS004017</strain>
    </source>
</reference>
<protein>
    <submittedName>
        <fullName evidence="1">Uncharacterized protein</fullName>
    </submittedName>
</protein>